<dbReference type="InterPro" id="IPR058240">
    <property type="entry name" value="rSAM_sf"/>
</dbReference>
<keyword evidence="3" id="KW-0808">Transferase</keyword>
<dbReference type="Proteomes" id="UP000199584">
    <property type="component" value="Unassembled WGS sequence"/>
</dbReference>
<dbReference type="GO" id="GO:0005829">
    <property type="term" value="C:cytosol"/>
    <property type="evidence" value="ECO:0007669"/>
    <property type="project" value="TreeGrafter"/>
</dbReference>
<keyword evidence="2" id="KW-0489">Methyltransferase</keyword>
<dbReference type="STRING" id="39060.SAMN05660706_101120"/>
<dbReference type="SFLD" id="SFLDS00029">
    <property type="entry name" value="Radical_SAM"/>
    <property type="match status" value="1"/>
</dbReference>
<dbReference type="OrthoDB" id="9801659at2"/>
<organism evidence="10 11">
    <name type="scientific">Desulfoscipio geothermicus DSM 3669</name>
    <dbReference type="NCBI Taxonomy" id="1121426"/>
    <lineage>
        <taxon>Bacteria</taxon>
        <taxon>Bacillati</taxon>
        <taxon>Bacillota</taxon>
        <taxon>Clostridia</taxon>
        <taxon>Eubacteriales</taxon>
        <taxon>Desulfallaceae</taxon>
        <taxon>Desulfoscipio</taxon>
    </lineage>
</organism>
<dbReference type="PANTHER" id="PTHR43409">
    <property type="entry name" value="ANAEROBIC MAGNESIUM-PROTOPORPHYRIN IX MONOMETHYL ESTER CYCLASE-RELATED"/>
    <property type="match status" value="1"/>
</dbReference>
<evidence type="ECO:0000256" key="3">
    <source>
        <dbReference type="ARBA" id="ARBA00022679"/>
    </source>
</evidence>
<evidence type="ECO:0000313" key="10">
    <source>
        <dbReference type="EMBL" id="SFQ95063.1"/>
    </source>
</evidence>
<comment type="cofactor">
    <cofactor evidence="1">
        <name>[4Fe-4S] cluster</name>
        <dbReference type="ChEBI" id="CHEBI:49883"/>
    </cofactor>
</comment>
<reference evidence="11" key="1">
    <citation type="submission" date="2016-10" db="EMBL/GenBank/DDBJ databases">
        <authorList>
            <person name="Varghese N."/>
            <person name="Submissions S."/>
        </authorList>
    </citation>
    <scope>NUCLEOTIDE SEQUENCE [LARGE SCALE GENOMIC DNA]</scope>
    <source>
        <strain evidence="11">DSM 3669</strain>
    </source>
</reference>
<dbReference type="InterPro" id="IPR023404">
    <property type="entry name" value="rSAM_horseshoe"/>
</dbReference>
<evidence type="ECO:0000256" key="1">
    <source>
        <dbReference type="ARBA" id="ARBA00001966"/>
    </source>
</evidence>
<accession>A0A1I6CPH6</accession>
<dbReference type="InterPro" id="IPR034466">
    <property type="entry name" value="Methyltransferase_Class_B"/>
</dbReference>
<feature type="domain" description="B12-binding" evidence="8">
    <location>
        <begin position="8"/>
        <end position="149"/>
    </location>
</feature>
<keyword evidence="6" id="KW-0408">Iron</keyword>
<dbReference type="SFLD" id="SFLDG01082">
    <property type="entry name" value="B12-binding_domain_containing"/>
    <property type="match status" value="1"/>
</dbReference>
<evidence type="ECO:0000259" key="8">
    <source>
        <dbReference type="PROSITE" id="PS51332"/>
    </source>
</evidence>
<dbReference type="SFLD" id="SFLDG01123">
    <property type="entry name" value="methyltransferase_(Class_B)"/>
    <property type="match status" value="1"/>
</dbReference>
<dbReference type="EMBL" id="FOYM01000001">
    <property type="protein sequence ID" value="SFQ95063.1"/>
    <property type="molecule type" value="Genomic_DNA"/>
</dbReference>
<gene>
    <name evidence="10" type="ORF">SAMN05660706_101120</name>
</gene>
<dbReference type="InterPro" id="IPR006158">
    <property type="entry name" value="Cobalamin-bd"/>
</dbReference>
<dbReference type="InterPro" id="IPR051198">
    <property type="entry name" value="BchE-like"/>
</dbReference>
<proteinExistence type="predicted"/>
<dbReference type="Pfam" id="PF04055">
    <property type="entry name" value="Radical_SAM"/>
    <property type="match status" value="1"/>
</dbReference>
<dbReference type="GO" id="GO:0046872">
    <property type="term" value="F:metal ion binding"/>
    <property type="evidence" value="ECO:0007669"/>
    <property type="project" value="UniProtKB-KW"/>
</dbReference>
<name>A0A1I6CPH6_9FIRM</name>
<dbReference type="CDD" id="cd01335">
    <property type="entry name" value="Radical_SAM"/>
    <property type="match status" value="1"/>
</dbReference>
<dbReference type="GO" id="GO:0031419">
    <property type="term" value="F:cobalamin binding"/>
    <property type="evidence" value="ECO:0007669"/>
    <property type="project" value="InterPro"/>
</dbReference>
<protein>
    <submittedName>
        <fullName evidence="10">Radical SAM superfamily enzyme YgiQ, UPF0313 family</fullName>
    </submittedName>
</protein>
<keyword evidence="7" id="KW-0411">Iron-sulfur</keyword>
<dbReference type="PANTHER" id="PTHR43409:SF7">
    <property type="entry name" value="BLL1977 PROTEIN"/>
    <property type="match status" value="1"/>
</dbReference>
<evidence type="ECO:0000256" key="5">
    <source>
        <dbReference type="ARBA" id="ARBA00022723"/>
    </source>
</evidence>
<dbReference type="AlphaFoldDB" id="A0A1I6CPH6"/>
<dbReference type="InterPro" id="IPR007197">
    <property type="entry name" value="rSAM"/>
</dbReference>
<sequence>MKILLLEHPRVFIPERCNDIANTPLSSSLLTGYAAGMLQSQGHQVEITEGYLDNLSYAVIKQQVSDLKPDLLGVHMVYHWRTDVDLFSFLEEIKREKLCPYIAAYGFYPTFNFAEILRECSAIDAVITGEPEATFSELADALSGRAGRSNIPGLARSDGTGNISHTPRELVEDLDSLPFPVRTEAMYRLPEVNLQGSRGCYGQCTFCYINPFYGHGSRWRGRSPENIAAEIDMIMAERGVKDFYFTDPNFFGPGRQGQSRALHLASLLRERNIRFGIEARVDDIHDETIAALVEAGLRHILIGLESGKDDSLKRLNKMTTVARNEQAVKILRKHGIEPNIGFIMFEPCSSLEDIRANFEFLRRNDLLNNLPVTANVLYHHQIILKGTPAFKMLQGEGRLELPPGATYEGSTTFVNPRVAVLADIMRQITNFLFRRMSGIWSGKEQEPRDAELKYEQINEMLVDLFEANLRALENGKLFTDEEKHLVVQEAKKNIDHMLEV</sequence>
<dbReference type="GO" id="GO:0003824">
    <property type="term" value="F:catalytic activity"/>
    <property type="evidence" value="ECO:0007669"/>
    <property type="project" value="InterPro"/>
</dbReference>
<dbReference type="InterPro" id="IPR006638">
    <property type="entry name" value="Elp3/MiaA/NifB-like_rSAM"/>
</dbReference>
<dbReference type="PROSITE" id="PS51918">
    <property type="entry name" value="RADICAL_SAM"/>
    <property type="match status" value="1"/>
</dbReference>
<dbReference type="RefSeq" id="WP_092481518.1">
    <property type="nucleotide sequence ID" value="NZ_FOYM01000001.1"/>
</dbReference>
<keyword evidence="4" id="KW-0949">S-adenosyl-L-methionine</keyword>
<evidence type="ECO:0000259" key="9">
    <source>
        <dbReference type="PROSITE" id="PS51918"/>
    </source>
</evidence>
<feature type="domain" description="Radical SAM core" evidence="9">
    <location>
        <begin position="186"/>
        <end position="412"/>
    </location>
</feature>
<evidence type="ECO:0000256" key="6">
    <source>
        <dbReference type="ARBA" id="ARBA00023004"/>
    </source>
</evidence>
<evidence type="ECO:0000256" key="2">
    <source>
        <dbReference type="ARBA" id="ARBA00022603"/>
    </source>
</evidence>
<dbReference type="SMART" id="SM00729">
    <property type="entry name" value="Elp3"/>
    <property type="match status" value="1"/>
</dbReference>
<dbReference type="Gene3D" id="3.40.50.280">
    <property type="entry name" value="Cobalamin-binding domain"/>
    <property type="match status" value="1"/>
</dbReference>
<evidence type="ECO:0000256" key="4">
    <source>
        <dbReference type="ARBA" id="ARBA00022691"/>
    </source>
</evidence>
<dbReference type="GO" id="GO:0051539">
    <property type="term" value="F:4 iron, 4 sulfur cluster binding"/>
    <property type="evidence" value="ECO:0007669"/>
    <property type="project" value="UniProtKB-KW"/>
</dbReference>
<dbReference type="Gene3D" id="3.80.30.20">
    <property type="entry name" value="tm_1862 like domain"/>
    <property type="match status" value="1"/>
</dbReference>
<evidence type="ECO:0000313" key="11">
    <source>
        <dbReference type="Proteomes" id="UP000199584"/>
    </source>
</evidence>
<dbReference type="PROSITE" id="PS51332">
    <property type="entry name" value="B12_BINDING"/>
    <property type="match status" value="1"/>
</dbReference>
<keyword evidence="5" id="KW-0479">Metal-binding</keyword>
<evidence type="ECO:0000256" key="7">
    <source>
        <dbReference type="ARBA" id="ARBA00023014"/>
    </source>
</evidence>
<keyword evidence="11" id="KW-1185">Reference proteome</keyword>
<dbReference type="SUPFAM" id="SSF102114">
    <property type="entry name" value="Radical SAM enzymes"/>
    <property type="match status" value="1"/>
</dbReference>